<feature type="region of interest" description="Disordered" evidence="12">
    <location>
        <begin position="93"/>
        <end position="121"/>
    </location>
</feature>
<keyword evidence="4 11" id="KW-0813">Transport</keyword>
<evidence type="ECO:0000256" key="1">
    <source>
        <dbReference type="ARBA" id="ARBA00004651"/>
    </source>
</evidence>
<evidence type="ECO:0000256" key="9">
    <source>
        <dbReference type="ARBA" id="ARBA00023010"/>
    </source>
</evidence>
<evidence type="ECO:0000256" key="6">
    <source>
        <dbReference type="ARBA" id="ARBA00022692"/>
    </source>
</evidence>
<dbReference type="Pfam" id="PF03840">
    <property type="entry name" value="SecG"/>
    <property type="match status" value="1"/>
</dbReference>
<evidence type="ECO:0000313" key="13">
    <source>
        <dbReference type="EMBL" id="MBM6703190.1"/>
    </source>
</evidence>
<dbReference type="PRINTS" id="PR01651">
    <property type="entry name" value="SECGEXPORT"/>
</dbReference>
<proteinExistence type="inferred from homology"/>
<dbReference type="RefSeq" id="WP_205101586.1">
    <property type="nucleotide sequence ID" value="NZ_JACJJC010000002.1"/>
</dbReference>
<feature type="transmembrane region" description="Helical" evidence="11">
    <location>
        <begin position="36"/>
        <end position="55"/>
    </location>
</feature>
<dbReference type="Proteomes" id="UP000715095">
    <property type="component" value="Unassembled WGS sequence"/>
</dbReference>
<name>A0ABS2DP98_9BURK</name>
<comment type="subcellular location">
    <subcellularLocation>
        <location evidence="1 11">Cell membrane</location>
        <topology evidence="1 11">Multi-pass membrane protein</topology>
    </subcellularLocation>
</comment>
<sequence>MHFLLSIALVLQIISAVVVIVLVLMQHGKGADLGAAFGSGASGSVFGATGSANFLSRSTAIAATVFFCSTIALTLASGAFSNRSAKPAGGVLSTIEQPAEQASPEQGMGSNEKSSPVEQIP</sequence>
<dbReference type="InterPro" id="IPR004692">
    <property type="entry name" value="SecG"/>
</dbReference>
<keyword evidence="10 11" id="KW-0472">Membrane</keyword>
<evidence type="ECO:0000313" key="14">
    <source>
        <dbReference type="Proteomes" id="UP000715095"/>
    </source>
</evidence>
<evidence type="ECO:0000256" key="10">
    <source>
        <dbReference type="ARBA" id="ARBA00023136"/>
    </source>
</evidence>
<feature type="transmembrane region" description="Helical" evidence="11">
    <location>
        <begin position="61"/>
        <end position="80"/>
    </location>
</feature>
<dbReference type="EMBL" id="JACJJC010000002">
    <property type="protein sequence ID" value="MBM6703190.1"/>
    <property type="molecule type" value="Genomic_DNA"/>
</dbReference>
<feature type="compositionally biased region" description="Polar residues" evidence="12">
    <location>
        <begin position="108"/>
        <end position="121"/>
    </location>
</feature>
<evidence type="ECO:0000256" key="8">
    <source>
        <dbReference type="ARBA" id="ARBA00022989"/>
    </source>
</evidence>
<gene>
    <name evidence="13" type="primary">secG</name>
    <name evidence="13" type="ORF">H6A60_01515</name>
</gene>
<keyword evidence="9 11" id="KW-0811">Translocation</keyword>
<keyword evidence="5 11" id="KW-1003">Cell membrane</keyword>
<feature type="transmembrane region" description="Helical" evidence="11">
    <location>
        <begin position="6"/>
        <end position="24"/>
    </location>
</feature>
<keyword evidence="7 11" id="KW-0653">Protein transport</keyword>
<comment type="similarity">
    <text evidence="2 11">Belongs to the SecG family.</text>
</comment>
<protein>
    <recommendedName>
        <fullName evidence="3 11">Protein-export membrane protein SecG</fullName>
    </recommendedName>
</protein>
<dbReference type="PANTHER" id="PTHR34182:SF1">
    <property type="entry name" value="PROTEIN-EXPORT MEMBRANE PROTEIN SECG"/>
    <property type="match status" value="1"/>
</dbReference>
<comment type="function">
    <text evidence="11">Involved in protein export. Participates in an early event of protein translocation.</text>
</comment>
<evidence type="ECO:0000256" key="3">
    <source>
        <dbReference type="ARBA" id="ARBA00017876"/>
    </source>
</evidence>
<comment type="caution">
    <text evidence="11">Lacks conserved residue(s) required for the propagation of feature annotation.</text>
</comment>
<evidence type="ECO:0000256" key="5">
    <source>
        <dbReference type="ARBA" id="ARBA00022475"/>
    </source>
</evidence>
<reference evidence="13 14" key="1">
    <citation type="journal article" date="2021" name="Sci. Rep.">
        <title>The distribution of antibiotic resistance genes in chicken gut microbiota commensals.</title>
        <authorList>
            <person name="Juricova H."/>
            <person name="Matiasovicova J."/>
            <person name="Kubasova T."/>
            <person name="Cejkova D."/>
            <person name="Rychlik I."/>
        </authorList>
    </citation>
    <scope>NUCLEOTIDE SEQUENCE [LARGE SCALE GENOMIC DNA]</scope>
    <source>
        <strain evidence="13 14">An829</strain>
    </source>
</reference>
<organism evidence="13 14">
    <name type="scientific">Sutterella massiliensis</name>
    <dbReference type="NCBI Taxonomy" id="1816689"/>
    <lineage>
        <taxon>Bacteria</taxon>
        <taxon>Pseudomonadati</taxon>
        <taxon>Pseudomonadota</taxon>
        <taxon>Betaproteobacteria</taxon>
        <taxon>Burkholderiales</taxon>
        <taxon>Sutterellaceae</taxon>
        <taxon>Sutterella</taxon>
    </lineage>
</organism>
<accession>A0ABS2DP98</accession>
<keyword evidence="6 11" id="KW-0812">Transmembrane</keyword>
<dbReference type="PANTHER" id="PTHR34182">
    <property type="entry name" value="PROTEIN-EXPORT MEMBRANE PROTEIN SECG"/>
    <property type="match status" value="1"/>
</dbReference>
<comment type="caution">
    <text evidence="13">The sequence shown here is derived from an EMBL/GenBank/DDBJ whole genome shotgun (WGS) entry which is preliminary data.</text>
</comment>
<evidence type="ECO:0000256" key="7">
    <source>
        <dbReference type="ARBA" id="ARBA00022927"/>
    </source>
</evidence>
<evidence type="ECO:0000256" key="12">
    <source>
        <dbReference type="SAM" id="MobiDB-lite"/>
    </source>
</evidence>
<evidence type="ECO:0000256" key="4">
    <source>
        <dbReference type="ARBA" id="ARBA00022448"/>
    </source>
</evidence>
<keyword evidence="8 11" id="KW-1133">Transmembrane helix</keyword>
<evidence type="ECO:0000256" key="2">
    <source>
        <dbReference type="ARBA" id="ARBA00008445"/>
    </source>
</evidence>
<evidence type="ECO:0000256" key="11">
    <source>
        <dbReference type="RuleBase" id="RU365087"/>
    </source>
</evidence>
<dbReference type="NCBIfam" id="TIGR00810">
    <property type="entry name" value="secG"/>
    <property type="match status" value="1"/>
</dbReference>
<keyword evidence="14" id="KW-1185">Reference proteome</keyword>